<proteinExistence type="inferred from homology"/>
<keyword evidence="4" id="KW-1185">Reference proteome</keyword>
<evidence type="ECO:0000313" key="4">
    <source>
        <dbReference type="Proteomes" id="UP000800092"/>
    </source>
</evidence>
<sequence>MSTPLLSNRLESRVSIITGASSGLGRAIALAFAANGAHPIICADLRPNPRGDWGVAEADICTHDLICKRYGEGKAVFLRTDVTVAAEVERLIMKGAEIGRGRVDVMINNAGTGGTETAGKIHEMSDDVWDFTMRINTRSVYLGCKYAISQFLSQPLHPSGHKGWIINTASMLGLVGLKPGAGAYCASKGAVVLLTKQVAVEYAAEKIHCNCLCPGYLRTPMTEPIYEDKPVRDGINALTPWGDWGSADDVAKCAVFLASDDAAYVTGHPLVIDGGYTAQ</sequence>
<dbReference type="FunFam" id="3.40.50.720:FF:000084">
    <property type="entry name" value="Short-chain dehydrogenase reductase"/>
    <property type="match status" value="1"/>
</dbReference>
<dbReference type="Gene3D" id="3.40.50.720">
    <property type="entry name" value="NAD(P)-binding Rossmann-like Domain"/>
    <property type="match status" value="1"/>
</dbReference>
<evidence type="ECO:0000256" key="1">
    <source>
        <dbReference type="ARBA" id="ARBA00006484"/>
    </source>
</evidence>
<dbReference type="GO" id="GO:0016616">
    <property type="term" value="F:oxidoreductase activity, acting on the CH-OH group of donors, NAD or NADP as acceptor"/>
    <property type="evidence" value="ECO:0007669"/>
    <property type="project" value="TreeGrafter"/>
</dbReference>
<evidence type="ECO:0000256" key="2">
    <source>
        <dbReference type="ARBA" id="ARBA00022857"/>
    </source>
</evidence>
<dbReference type="OrthoDB" id="417891at2759"/>
<comment type="similarity">
    <text evidence="1">Belongs to the short-chain dehydrogenases/reductases (SDR) family.</text>
</comment>
<dbReference type="PRINTS" id="PR00080">
    <property type="entry name" value="SDRFAMILY"/>
</dbReference>
<dbReference type="AlphaFoldDB" id="A0A6A6GSG9"/>
<dbReference type="InterPro" id="IPR036291">
    <property type="entry name" value="NAD(P)-bd_dom_sf"/>
</dbReference>
<dbReference type="Proteomes" id="UP000800092">
    <property type="component" value="Unassembled WGS sequence"/>
</dbReference>
<name>A0A6A6GSG9_VIRVR</name>
<organism evidence="3 4">
    <name type="scientific">Viridothelium virens</name>
    <name type="common">Speckled blister lichen</name>
    <name type="synonym">Trypethelium virens</name>
    <dbReference type="NCBI Taxonomy" id="1048519"/>
    <lineage>
        <taxon>Eukaryota</taxon>
        <taxon>Fungi</taxon>
        <taxon>Dikarya</taxon>
        <taxon>Ascomycota</taxon>
        <taxon>Pezizomycotina</taxon>
        <taxon>Dothideomycetes</taxon>
        <taxon>Dothideomycetes incertae sedis</taxon>
        <taxon>Trypetheliales</taxon>
        <taxon>Trypetheliaceae</taxon>
        <taxon>Viridothelium</taxon>
    </lineage>
</organism>
<gene>
    <name evidence="3" type="ORF">EV356DRAFT_512944</name>
</gene>
<dbReference type="Pfam" id="PF13561">
    <property type="entry name" value="adh_short_C2"/>
    <property type="match status" value="1"/>
</dbReference>
<evidence type="ECO:0000313" key="3">
    <source>
        <dbReference type="EMBL" id="KAF2228518.1"/>
    </source>
</evidence>
<dbReference type="PRINTS" id="PR00081">
    <property type="entry name" value="GDHRDH"/>
</dbReference>
<dbReference type="PANTHER" id="PTHR42760:SF124">
    <property type="entry name" value="SHORT-CHAIN DEHYDROGENASE_REDUCTASE"/>
    <property type="match status" value="1"/>
</dbReference>
<dbReference type="CDD" id="cd05233">
    <property type="entry name" value="SDR_c"/>
    <property type="match status" value="1"/>
</dbReference>
<keyword evidence="2" id="KW-0521">NADP</keyword>
<dbReference type="EMBL" id="ML991919">
    <property type="protein sequence ID" value="KAF2228518.1"/>
    <property type="molecule type" value="Genomic_DNA"/>
</dbReference>
<protein>
    <submittedName>
        <fullName evidence="3">Putative short-chain dehydrogenase</fullName>
    </submittedName>
</protein>
<dbReference type="SUPFAM" id="SSF51735">
    <property type="entry name" value="NAD(P)-binding Rossmann-fold domains"/>
    <property type="match status" value="1"/>
</dbReference>
<accession>A0A6A6GSG9</accession>
<reference evidence="3" key="1">
    <citation type="journal article" date="2020" name="Stud. Mycol.">
        <title>101 Dothideomycetes genomes: a test case for predicting lifestyles and emergence of pathogens.</title>
        <authorList>
            <person name="Haridas S."/>
            <person name="Albert R."/>
            <person name="Binder M."/>
            <person name="Bloem J."/>
            <person name="Labutti K."/>
            <person name="Salamov A."/>
            <person name="Andreopoulos B."/>
            <person name="Baker S."/>
            <person name="Barry K."/>
            <person name="Bills G."/>
            <person name="Bluhm B."/>
            <person name="Cannon C."/>
            <person name="Castanera R."/>
            <person name="Culley D."/>
            <person name="Daum C."/>
            <person name="Ezra D."/>
            <person name="Gonzalez J."/>
            <person name="Henrissat B."/>
            <person name="Kuo A."/>
            <person name="Liang C."/>
            <person name="Lipzen A."/>
            <person name="Lutzoni F."/>
            <person name="Magnuson J."/>
            <person name="Mondo S."/>
            <person name="Nolan M."/>
            <person name="Ohm R."/>
            <person name="Pangilinan J."/>
            <person name="Park H.-J."/>
            <person name="Ramirez L."/>
            <person name="Alfaro M."/>
            <person name="Sun H."/>
            <person name="Tritt A."/>
            <person name="Yoshinaga Y."/>
            <person name="Zwiers L.-H."/>
            <person name="Turgeon B."/>
            <person name="Goodwin S."/>
            <person name="Spatafora J."/>
            <person name="Crous P."/>
            <person name="Grigoriev I."/>
        </authorList>
    </citation>
    <scope>NUCLEOTIDE SEQUENCE</scope>
    <source>
        <strain evidence="3">Tuck. ex Michener</strain>
    </source>
</reference>
<dbReference type="InterPro" id="IPR002347">
    <property type="entry name" value="SDR_fam"/>
</dbReference>
<dbReference type="PANTHER" id="PTHR42760">
    <property type="entry name" value="SHORT-CHAIN DEHYDROGENASES/REDUCTASES FAMILY MEMBER"/>
    <property type="match status" value="1"/>
</dbReference>